<evidence type="ECO:0000313" key="6">
    <source>
        <dbReference type="Proteomes" id="UP000182034"/>
    </source>
</evidence>
<dbReference type="GO" id="GO:0009166">
    <property type="term" value="P:nucleotide catabolic process"/>
    <property type="evidence" value="ECO:0007669"/>
    <property type="project" value="InterPro"/>
</dbReference>
<keyword evidence="2" id="KW-0378">Hydrolase</keyword>
<evidence type="ECO:0000259" key="3">
    <source>
        <dbReference type="Pfam" id="PF00149"/>
    </source>
</evidence>
<keyword evidence="6" id="KW-1185">Reference proteome</keyword>
<dbReference type="EMBL" id="FPKW01000009">
    <property type="protein sequence ID" value="SFZ95340.1"/>
    <property type="molecule type" value="Genomic_DNA"/>
</dbReference>
<dbReference type="Gene3D" id="3.60.21.10">
    <property type="match status" value="1"/>
</dbReference>
<organism evidence="5 6">
    <name type="scientific">Chryseobacterium limigenitum</name>
    <dbReference type="NCBI Taxonomy" id="1612149"/>
    <lineage>
        <taxon>Bacteria</taxon>
        <taxon>Pseudomonadati</taxon>
        <taxon>Bacteroidota</taxon>
        <taxon>Flavobacteriia</taxon>
        <taxon>Flavobacteriales</taxon>
        <taxon>Weeksellaceae</taxon>
        <taxon>Chryseobacterium group</taxon>
        <taxon>Chryseobacterium</taxon>
    </lineage>
</organism>
<dbReference type="RefSeq" id="WP_072410533.1">
    <property type="nucleotide sequence ID" value="NZ_FPKW01000009.1"/>
</dbReference>
<accession>A0A1K2ISA9</accession>
<dbReference type="InterPro" id="IPR029052">
    <property type="entry name" value="Metallo-depent_PP-like"/>
</dbReference>
<dbReference type="Proteomes" id="UP000182034">
    <property type="component" value="Unassembled WGS sequence"/>
</dbReference>
<dbReference type="Pfam" id="PF02872">
    <property type="entry name" value="5_nucleotid_C"/>
    <property type="match status" value="1"/>
</dbReference>
<name>A0A1K2ISA9_9FLAO</name>
<comment type="similarity">
    <text evidence="2">Belongs to the 5'-nucleotidase family.</text>
</comment>
<dbReference type="SUPFAM" id="SSF56300">
    <property type="entry name" value="Metallo-dependent phosphatases"/>
    <property type="match status" value="1"/>
</dbReference>
<keyword evidence="1" id="KW-0732">Signal</keyword>
<dbReference type="AlphaFoldDB" id="A0A1K2ISA9"/>
<reference evidence="6" key="1">
    <citation type="submission" date="2016-10" db="EMBL/GenBank/DDBJ databases">
        <authorList>
            <person name="Varghese N."/>
            <person name="Submissions S."/>
        </authorList>
    </citation>
    <scope>NUCLEOTIDE SEQUENCE [LARGE SCALE GENOMIC DNA]</scope>
    <source>
        <strain evidence="6">SUR2</strain>
    </source>
</reference>
<dbReference type="InterPro" id="IPR004843">
    <property type="entry name" value="Calcineurin-like_PHP"/>
</dbReference>
<feature type="domain" description="5'-Nucleotidase C-terminal" evidence="4">
    <location>
        <begin position="301"/>
        <end position="428"/>
    </location>
</feature>
<dbReference type="STRING" id="1612149.SAMN05216324_10983"/>
<evidence type="ECO:0000259" key="4">
    <source>
        <dbReference type="Pfam" id="PF02872"/>
    </source>
</evidence>
<sequence>MKLSIGFINDVHGYMEPHPELFYDYQKEYVKSAGGYARIQTIFKKIRAENPNALLFDGGDTFHGTVPVVQSKGEVLIPILNQLGFDAMVGHWDFAYTPRHLLKLESQLNYPVLGCNVFDEQGKRFLLPYKISEIGGLVIGIIGICSNIIDKTMPEKFSEGITVTDGIEETNQCVRELREDAVDIIILLSHNGYPQDIELLKKVEGIDICLSAHTHKRMYEAEKAGNCIIIQCGCHGSFVGHLKLDVENGMITHFDYKLIETDDSLDEDVEVKDMVEKSLQSFSEMKSTVLGTTEHILHRYSTLSSTMDDFLLSAVNFATDVDISFSNGWRYGAPIDVGNITLWDLYKIVPMNPPISTTELTGKEIFEMLEENLERTFCAEPMKQMGGYVKRCNGLRILMRIENPPGYRIQEIYFQGRHLQKDKVYKVAFLTEQGVPKKYGKNRTETGSNAITAMTYYLENNFNIKRSEDSFLLV</sequence>
<dbReference type="OrthoDB" id="9775118at2"/>
<dbReference type="GO" id="GO:0000166">
    <property type="term" value="F:nucleotide binding"/>
    <property type="evidence" value="ECO:0007669"/>
    <property type="project" value="UniProtKB-KW"/>
</dbReference>
<dbReference type="PANTHER" id="PTHR11575">
    <property type="entry name" value="5'-NUCLEOTIDASE-RELATED"/>
    <property type="match status" value="1"/>
</dbReference>
<dbReference type="GO" id="GO:0030288">
    <property type="term" value="C:outer membrane-bounded periplasmic space"/>
    <property type="evidence" value="ECO:0007669"/>
    <property type="project" value="TreeGrafter"/>
</dbReference>
<evidence type="ECO:0000256" key="2">
    <source>
        <dbReference type="RuleBase" id="RU362119"/>
    </source>
</evidence>
<dbReference type="InterPro" id="IPR008334">
    <property type="entry name" value="5'-Nucleotdase_C"/>
</dbReference>
<dbReference type="PANTHER" id="PTHR11575:SF24">
    <property type="entry name" value="5'-NUCLEOTIDASE"/>
    <property type="match status" value="1"/>
</dbReference>
<feature type="domain" description="Calcineurin-like phosphoesterase" evidence="3">
    <location>
        <begin position="4"/>
        <end position="216"/>
    </location>
</feature>
<dbReference type="InterPro" id="IPR006179">
    <property type="entry name" value="5_nucleotidase/apyrase"/>
</dbReference>
<dbReference type="GO" id="GO:0016787">
    <property type="term" value="F:hydrolase activity"/>
    <property type="evidence" value="ECO:0007669"/>
    <property type="project" value="UniProtKB-KW"/>
</dbReference>
<keyword evidence="2" id="KW-0547">Nucleotide-binding</keyword>
<dbReference type="Gene3D" id="3.90.780.10">
    <property type="entry name" value="5'-Nucleotidase, C-terminal domain"/>
    <property type="match status" value="1"/>
</dbReference>
<proteinExistence type="inferred from homology"/>
<dbReference type="PRINTS" id="PR01607">
    <property type="entry name" value="APYRASEFAMLY"/>
</dbReference>
<evidence type="ECO:0000256" key="1">
    <source>
        <dbReference type="ARBA" id="ARBA00022729"/>
    </source>
</evidence>
<evidence type="ECO:0000313" key="5">
    <source>
        <dbReference type="EMBL" id="SFZ95340.1"/>
    </source>
</evidence>
<dbReference type="InterPro" id="IPR036907">
    <property type="entry name" value="5'-Nucleotdase_C_sf"/>
</dbReference>
<gene>
    <name evidence="5" type="ORF">SAMN05216324_10983</name>
</gene>
<protein>
    <submittedName>
        <fullName evidence="5">5'-nucleotidase</fullName>
    </submittedName>
</protein>
<dbReference type="SUPFAM" id="SSF55816">
    <property type="entry name" value="5'-nucleotidase (syn. UDP-sugar hydrolase), C-terminal domain"/>
    <property type="match status" value="1"/>
</dbReference>
<dbReference type="Pfam" id="PF00149">
    <property type="entry name" value="Metallophos"/>
    <property type="match status" value="1"/>
</dbReference>